<evidence type="ECO:0000313" key="1">
    <source>
        <dbReference type="EMBL" id="GHE29729.1"/>
    </source>
</evidence>
<protein>
    <submittedName>
        <fullName evidence="1">Uncharacterized protein</fullName>
    </submittedName>
</protein>
<organism evidence="1 2">
    <name type="scientific">Vulcaniibacterium thermophilum</name>
    <dbReference type="NCBI Taxonomy" id="1169913"/>
    <lineage>
        <taxon>Bacteria</taxon>
        <taxon>Pseudomonadati</taxon>
        <taxon>Pseudomonadota</taxon>
        <taxon>Gammaproteobacteria</taxon>
        <taxon>Lysobacterales</taxon>
        <taxon>Lysobacteraceae</taxon>
        <taxon>Vulcaniibacterium</taxon>
    </lineage>
</organism>
<reference evidence="1" key="2">
    <citation type="submission" date="2020-09" db="EMBL/GenBank/DDBJ databases">
        <authorList>
            <person name="Sun Q."/>
            <person name="Kim S."/>
        </authorList>
    </citation>
    <scope>NUCLEOTIDE SEQUENCE</scope>
    <source>
        <strain evidence="1">KCTC 32020</strain>
    </source>
</reference>
<accession>A0A918YYF5</accession>
<sequence length="103" mass="10904">MRVSKTNATTRCAKRLSARMLDTVEGGASPAETYNPIRFQPGSPSEGRVFRWAALAARAVRMPSGRLAERAAERAGLPESAPLRAARERLAAGRLAAAVATGL</sequence>
<gene>
    <name evidence="1" type="ORF">GCM10007167_09400</name>
</gene>
<dbReference type="EMBL" id="BNCF01000004">
    <property type="protein sequence ID" value="GHE29729.1"/>
    <property type="molecule type" value="Genomic_DNA"/>
</dbReference>
<proteinExistence type="predicted"/>
<comment type="caution">
    <text evidence="1">The sequence shown here is derived from an EMBL/GenBank/DDBJ whole genome shotgun (WGS) entry which is preliminary data.</text>
</comment>
<name>A0A918YYF5_9GAMM</name>
<dbReference type="AlphaFoldDB" id="A0A918YYF5"/>
<evidence type="ECO:0000313" key="2">
    <source>
        <dbReference type="Proteomes" id="UP000636453"/>
    </source>
</evidence>
<reference evidence="1" key="1">
    <citation type="journal article" date="2014" name="Int. J. Syst. Evol. Microbiol.">
        <title>Complete genome sequence of Corynebacterium casei LMG S-19264T (=DSM 44701T), isolated from a smear-ripened cheese.</title>
        <authorList>
            <consortium name="US DOE Joint Genome Institute (JGI-PGF)"/>
            <person name="Walter F."/>
            <person name="Albersmeier A."/>
            <person name="Kalinowski J."/>
            <person name="Ruckert C."/>
        </authorList>
    </citation>
    <scope>NUCLEOTIDE SEQUENCE</scope>
    <source>
        <strain evidence="1">KCTC 32020</strain>
    </source>
</reference>
<dbReference type="Proteomes" id="UP000636453">
    <property type="component" value="Unassembled WGS sequence"/>
</dbReference>
<keyword evidence="2" id="KW-1185">Reference proteome</keyword>